<dbReference type="GO" id="GO:0006882">
    <property type="term" value="P:intracellular zinc ion homeostasis"/>
    <property type="evidence" value="ECO:0007669"/>
    <property type="project" value="TreeGrafter"/>
</dbReference>
<feature type="binding site" evidence="6">
    <location>
        <position position="281"/>
    </location>
    <ligand>
        <name>Zn(2+)</name>
        <dbReference type="ChEBI" id="CHEBI:29105"/>
    </ligand>
</feature>
<proteinExistence type="inferred from homology"/>
<keyword evidence="6" id="KW-0862">Zinc</keyword>
<keyword evidence="9" id="KW-1185">Reference proteome</keyword>
<dbReference type="Proteomes" id="UP000076738">
    <property type="component" value="Unassembled WGS sequence"/>
</dbReference>
<feature type="transmembrane region" description="Helical" evidence="7">
    <location>
        <begin position="150"/>
        <end position="173"/>
    </location>
</feature>
<evidence type="ECO:0000256" key="3">
    <source>
        <dbReference type="ARBA" id="ARBA00022692"/>
    </source>
</evidence>
<reference evidence="8 9" key="1">
    <citation type="journal article" date="2016" name="Mol. Biol. Evol.">
        <title>Comparative Genomics of Early-Diverging Mushroom-Forming Fungi Provides Insights into the Origins of Lignocellulose Decay Capabilities.</title>
        <authorList>
            <person name="Nagy L.G."/>
            <person name="Riley R."/>
            <person name="Tritt A."/>
            <person name="Adam C."/>
            <person name="Daum C."/>
            <person name="Floudas D."/>
            <person name="Sun H."/>
            <person name="Yadav J.S."/>
            <person name="Pangilinan J."/>
            <person name="Larsson K.H."/>
            <person name="Matsuura K."/>
            <person name="Barry K."/>
            <person name="Labutti K."/>
            <person name="Kuo R."/>
            <person name="Ohm R.A."/>
            <person name="Bhattacharya S.S."/>
            <person name="Shirouzu T."/>
            <person name="Yoshinaga Y."/>
            <person name="Martin F.M."/>
            <person name="Grigoriev I.V."/>
            <person name="Hibbett D.S."/>
        </authorList>
    </citation>
    <scope>NUCLEOTIDE SEQUENCE [LARGE SCALE GENOMIC DNA]</scope>
    <source>
        <strain evidence="8 9">TUFC12733</strain>
    </source>
</reference>
<feature type="transmembrane region" description="Helical" evidence="7">
    <location>
        <begin position="243"/>
        <end position="262"/>
    </location>
</feature>
<dbReference type="STRING" id="1330018.A0A167LP30"/>
<dbReference type="PANTHER" id="PTHR20855">
    <property type="entry name" value="ADIPOR/PROGESTIN RECEPTOR-RELATED"/>
    <property type="match status" value="1"/>
</dbReference>
<comment type="similarity">
    <text evidence="2">Belongs to the ADIPOR family.</text>
</comment>
<feature type="transmembrane region" description="Helical" evidence="7">
    <location>
        <begin position="283"/>
        <end position="303"/>
    </location>
</feature>
<organism evidence="8 9">
    <name type="scientific">Calocera viscosa (strain TUFC12733)</name>
    <dbReference type="NCBI Taxonomy" id="1330018"/>
    <lineage>
        <taxon>Eukaryota</taxon>
        <taxon>Fungi</taxon>
        <taxon>Dikarya</taxon>
        <taxon>Basidiomycota</taxon>
        <taxon>Agaricomycotina</taxon>
        <taxon>Dacrymycetes</taxon>
        <taxon>Dacrymycetales</taxon>
        <taxon>Dacrymycetaceae</taxon>
        <taxon>Calocera</taxon>
    </lineage>
</organism>
<evidence type="ECO:0000256" key="5">
    <source>
        <dbReference type="ARBA" id="ARBA00023136"/>
    </source>
</evidence>
<keyword evidence="4 7" id="KW-1133">Transmembrane helix</keyword>
<protein>
    <submittedName>
        <fullName evidence="8">HlyIII-domain-containing protein</fullName>
    </submittedName>
</protein>
<feature type="binding site" evidence="6">
    <location>
        <position position="285"/>
    </location>
    <ligand>
        <name>Zn(2+)</name>
        <dbReference type="ChEBI" id="CHEBI:29105"/>
    </ligand>
</feature>
<evidence type="ECO:0000313" key="8">
    <source>
        <dbReference type="EMBL" id="KZO95886.1"/>
    </source>
</evidence>
<evidence type="ECO:0000256" key="6">
    <source>
        <dbReference type="PIRSR" id="PIRSR604254-1"/>
    </source>
</evidence>
<evidence type="ECO:0000256" key="1">
    <source>
        <dbReference type="ARBA" id="ARBA00004141"/>
    </source>
</evidence>
<sequence length="318" mass="35344">MPPRHRKAAVANGQVAAAAEGNGHAKGNGKPAEKLTVSYDEAPGWMQDNAFILGGYRRVNGDVQECLYSVFGYLHNESMNIHTHLWGVLAFIVLLLTVYIPLTPYHATVIWIDVVGFVIFLLSAIFCLGCSTTYHTLQCHSQEMSKRCHIMDYIGIVVLIVGSYYPTVYYGFYCDPWPQVGYIISITLAGGFAMYVVLAPKYAQSHYRWARTSVFLALGLCAIVPVTHAMWAYGYYRIKHEMGLDWLLASGALYVMGALIYAGRIPECFAPGKFDIFFTSHQIFHCFVVAAALCQYVCVVVALNHRHGVGMGTCPLRT</sequence>
<dbReference type="InterPro" id="IPR004254">
    <property type="entry name" value="AdipoR/HlyIII-related"/>
</dbReference>
<dbReference type="Pfam" id="PF03006">
    <property type="entry name" value="HlyIII"/>
    <property type="match status" value="1"/>
</dbReference>
<dbReference type="OrthoDB" id="529367at2759"/>
<comment type="subcellular location">
    <subcellularLocation>
        <location evidence="1">Membrane</location>
        <topology evidence="1">Multi-pass membrane protein</topology>
    </subcellularLocation>
</comment>
<evidence type="ECO:0000256" key="2">
    <source>
        <dbReference type="ARBA" id="ARBA00007018"/>
    </source>
</evidence>
<feature type="binding site" evidence="6">
    <location>
        <position position="135"/>
    </location>
    <ligand>
        <name>Zn(2+)</name>
        <dbReference type="ChEBI" id="CHEBI:29105"/>
    </ligand>
</feature>
<keyword evidence="5 7" id="KW-0472">Membrane</keyword>
<dbReference type="GO" id="GO:0046872">
    <property type="term" value="F:metal ion binding"/>
    <property type="evidence" value="ECO:0007669"/>
    <property type="project" value="UniProtKB-KW"/>
</dbReference>
<keyword evidence="3 7" id="KW-0812">Transmembrane</keyword>
<dbReference type="GO" id="GO:0016020">
    <property type="term" value="C:membrane"/>
    <property type="evidence" value="ECO:0007669"/>
    <property type="project" value="UniProtKB-SubCell"/>
</dbReference>
<feature type="transmembrane region" description="Helical" evidence="7">
    <location>
        <begin position="210"/>
        <end position="231"/>
    </location>
</feature>
<accession>A0A167LP30</accession>
<dbReference type="EMBL" id="KV417287">
    <property type="protein sequence ID" value="KZO95886.1"/>
    <property type="molecule type" value="Genomic_DNA"/>
</dbReference>
<gene>
    <name evidence="8" type="ORF">CALVIDRAFT_564537</name>
</gene>
<evidence type="ECO:0000256" key="7">
    <source>
        <dbReference type="SAM" id="Phobius"/>
    </source>
</evidence>
<keyword evidence="6" id="KW-0479">Metal-binding</keyword>
<dbReference type="GO" id="GO:0038023">
    <property type="term" value="F:signaling receptor activity"/>
    <property type="evidence" value="ECO:0007669"/>
    <property type="project" value="TreeGrafter"/>
</dbReference>
<feature type="transmembrane region" description="Helical" evidence="7">
    <location>
        <begin position="85"/>
        <end position="102"/>
    </location>
</feature>
<feature type="transmembrane region" description="Helical" evidence="7">
    <location>
        <begin position="108"/>
        <end position="129"/>
    </location>
</feature>
<dbReference type="AlphaFoldDB" id="A0A167LP30"/>
<dbReference type="PANTHER" id="PTHR20855:SF52">
    <property type="entry name" value="ADIPONECTIN RECEPTOR PROTEIN"/>
    <property type="match status" value="1"/>
</dbReference>
<name>A0A167LP30_CALVF</name>
<evidence type="ECO:0000313" key="9">
    <source>
        <dbReference type="Proteomes" id="UP000076738"/>
    </source>
</evidence>
<feature type="transmembrane region" description="Helical" evidence="7">
    <location>
        <begin position="179"/>
        <end position="198"/>
    </location>
</feature>
<evidence type="ECO:0000256" key="4">
    <source>
        <dbReference type="ARBA" id="ARBA00022989"/>
    </source>
</evidence>